<feature type="compositionally biased region" description="Basic and acidic residues" evidence="1">
    <location>
        <begin position="163"/>
        <end position="176"/>
    </location>
</feature>
<reference evidence="2 3" key="1">
    <citation type="journal article" date="2010" name="Science">
        <title>Genomic comparison of the ants Camponotus floridanus and Harpegnathos saltator.</title>
        <authorList>
            <person name="Bonasio R."/>
            <person name="Zhang G."/>
            <person name="Ye C."/>
            <person name="Mutti N.S."/>
            <person name="Fang X."/>
            <person name="Qin N."/>
            <person name="Donahue G."/>
            <person name="Yang P."/>
            <person name="Li Q."/>
            <person name="Li C."/>
            <person name="Zhang P."/>
            <person name="Huang Z."/>
            <person name="Berger S.L."/>
            <person name="Reinberg D."/>
            <person name="Wang J."/>
            <person name="Liebig J."/>
        </authorList>
    </citation>
    <scope>NUCLEOTIDE SEQUENCE [LARGE SCALE GENOMIC DNA]</scope>
    <source>
        <strain evidence="2 3">R22 G/1</strain>
    </source>
</reference>
<keyword evidence="3" id="KW-1185">Reference proteome</keyword>
<sequence length="214" mass="23600">MDKTVPQNSGHYFLASEKNTSHWLGARLQSESESESESENGVTDGGFMKYDPSKLEDWELGDISNCGSNGHLSAEIRSVGRSCRNGAVIGESDRSDQSRLIFGRSLSNESEPYETTIRNAGQSASSKLAKDTTDKLKKDCQDQQVKRSSRDRRAEDQSSDNPDNDHSTFTEDHSLNDEATEGSNLSSITSSLAELETPLSRTLVGWREKTSPMK</sequence>
<gene>
    <name evidence="2" type="ORF">EAI_14876</name>
</gene>
<proteinExistence type="predicted"/>
<evidence type="ECO:0000313" key="3">
    <source>
        <dbReference type="Proteomes" id="UP000008237"/>
    </source>
</evidence>
<feature type="region of interest" description="Disordered" evidence="1">
    <location>
        <begin position="119"/>
        <end position="214"/>
    </location>
</feature>
<evidence type="ECO:0000313" key="2">
    <source>
        <dbReference type="EMBL" id="EFN85081.1"/>
    </source>
</evidence>
<dbReference type="Proteomes" id="UP000008237">
    <property type="component" value="Unassembled WGS sequence"/>
</dbReference>
<protein>
    <submittedName>
        <fullName evidence="2">Uncharacterized protein</fullName>
    </submittedName>
</protein>
<organism evidence="3">
    <name type="scientific">Harpegnathos saltator</name>
    <name type="common">Jerdon's jumping ant</name>
    <dbReference type="NCBI Taxonomy" id="610380"/>
    <lineage>
        <taxon>Eukaryota</taxon>
        <taxon>Metazoa</taxon>
        <taxon>Ecdysozoa</taxon>
        <taxon>Arthropoda</taxon>
        <taxon>Hexapoda</taxon>
        <taxon>Insecta</taxon>
        <taxon>Pterygota</taxon>
        <taxon>Neoptera</taxon>
        <taxon>Endopterygota</taxon>
        <taxon>Hymenoptera</taxon>
        <taxon>Apocrita</taxon>
        <taxon>Aculeata</taxon>
        <taxon>Formicoidea</taxon>
        <taxon>Formicidae</taxon>
        <taxon>Ponerinae</taxon>
        <taxon>Ponerini</taxon>
        <taxon>Harpegnathos</taxon>
    </lineage>
</organism>
<feature type="region of interest" description="Disordered" evidence="1">
    <location>
        <begin position="27"/>
        <end position="48"/>
    </location>
</feature>
<dbReference type="InParanoid" id="E2BGU9"/>
<name>E2BGU9_HARSA</name>
<dbReference type="EMBL" id="GL448228">
    <property type="protein sequence ID" value="EFN85081.1"/>
    <property type="molecule type" value="Genomic_DNA"/>
</dbReference>
<dbReference type="OrthoDB" id="7701454at2759"/>
<evidence type="ECO:0000256" key="1">
    <source>
        <dbReference type="SAM" id="MobiDB-lite"/>
    </source>
</evidence>
<dbReference type="AlphaFoldDB" id="E2BGU9"/>
<feature type="compositionally biased region" description="Basic and acidic residues" evidence="1">
    <location>
        <begin position="128"/>
        <end position="145"/>
    </location>
</feature>
<accession>E2BGU9</accession>
<feature type="compositionally biased region" description="Polar residues" evidence="1">
    <location>
        <begin position="181"/>
        <end position="192"/>
    </location>
</feature>